<feature type="domain" description="DUF4158" evidence="1">
    <location>
        <begin position="6"/>
        <end position="83"/>
    </location>
</feature>
<dbReference type="AlphaFoldDB" id="A0A135P7A0"/>
<dbReference type="Proteomes" id="UP000070498">
    <property type="component" value="Unassembled WGS sequence"/>
</dbReference>
<keyword evidence="3" id="KW-1185">Reference proteome</keyword>
<organism evidence="2 3">
    <name type="scientific">Agrobacterium bohemicum</name>
    <dbReference type="NCBI Taxonomy" id="2052828"/>
    <lineage>
        <taxon>Bacteria</taxon>
        <taxon>Pseudomonadati</taxon>
        <taxon>Pseudomonadota</taxon>
        <taxon>Alphaproteobacteria</taxon>
        <taxon>Hyphomicrobiales</taxon>
        <taxon>Rhizobiaceae</taxon>
        <taxon>Rhizobium/Agrobacterium group</taxon>
        <taxon>Agrobacterium</taxon>
    </lineage>
</organism>
<sequence length="83" mass="9642">MARRRLLKDQDHRKLVDIPVDEDSLIQHYSLSLADRLEIGLRRLNSKRLGLAIQLCMMRYPGRVLGAEEIPVRAMIKYVADQI</sequence>
<reference evidence="2 3" key="1">
    <citation type="submission" date="2015-11" db="EMBL/GenBank/DDBJ databases">
        <title>Draft genome sequence of Agrobacterium sp. R89-1.</title>
        <authorList>
            <person name="Zahradnik J."/>
            <person name="Kyslikova E."/>
            <person name="Palyzova A."/>
            <person name="Kyslik P."/>
        </authorList>
    </citation>
    <scope>NUCLEOTIDE SEQUENCE [LARGE SCALE GENOMIC DNA]</scope>
    <source>
        <strain evidence="2 3">R89-1</strain>
    </source>
</reference>
<comment type="caution">
    <text evidence="2">The sequence shown here is derived from an EMBL/GenBank/DDBJ whole genome shotgun (WGS) entry which is preliminary data.</text>
</comment>
<protein>
    <recommendedName>
        <fullName evidence="1">DUF4158 domain-containing protein</fullName>
    </recommendedName>
</protein>
<evidence type="ECO:0000313" key="2">
    <source>
        <dbReference type="EMBL" id="KXG87307.1"/>
    </source>
</evidence>
<dbReference type="InterPro" id="IPR025296">
    <property type="entry name" value="DUF4158"/>
</dbReference>
<dbReference type="EMBL" id="LNUW01000007">
    <property type="protein sequence ID" value="KXG87307.1"/>
    <property type="molecule type" value="Genomic_DNA"/>
</dbReference>
<name>A0A135P7A0_9HYPH</name>
<dbReference type="Pfam" id="PF13700">
    <property type="entry name" value="DUF4158"/>
    <property type="match status" value="1"/>
</dbReference>
<dbReference type="STRING" id="2052828.ATO67_20075"/>
<proteinExistence type="predicted"/>
<evidence type="ECO:0000313" key="3">
    <source>
        <dbReference type="Proteomes" id="UP000070498"/>
    </source>
</evidence>
<evidence type="ECO:0000259" key="1">
    <source>
        <dbReference type="Pfam" id="PF13700"/>
    </source>
</evidence>
<accession>A0A135P7A0</accession>
<gene>
    <name evidence="2" type="ORF">ATO67_20075</name>
</gene>